<organism evidence="7 8">
    <name type="scientific">Lophiotrema nucula</name>
    <dbReference type="NCBI Taxonomy" id="690887"/>
    <lineage>
        <taxon>Eukaryota</taxon>
        <taxon>Fungi</taxon>
        <taxon>Dikarya</taxon>
        <taxon>Ascomycota</taxon>
        <taxon>Pezizomycotina</taxon>
        <taxon>Dothideomycetes</taxon>
        <taxon>Pleosporomycetidae</taxon>
        <taxon>Pleosporales</taxon>
        <taxon>Lophiotremataceae</taxon>
        <taxon>Lophiotrema</taxon>
    </lineage>
</organism>
<dbReference type="EMBL" id="ML977322">
    <property type="protein sequence ID" value="KAF2115919.1"/>
    <property type="molecule type" value="Genomic_DNA"/>
</dbReference>
<evidence type="ECO:0000256" key="5">
    <source>
        <dbReference type="SAM" id="MobiDB-lite"/>
    </source>
</evidence>
<dbReference type="Proteomes" id="UP000799770">
    <property type="component" value="Unassembled WGS sequence"/>
</dbReference>
<keyword evidence="4" id="KW-0067">ATP-binding</keyword>
<dbReference type="InterPro" id="IPR027417">
    <property type="entry name" value="P-loop_NTPase"/>
</dbReference>
<feature type="region of interest" description="Disordered" evidence="5">
    <location>
        <begin position="1"/>
        <end position="49"/>
    </location>
</feature>
<protein>
    <recommendedName>
        <fullName evidence="6">AAA+ ATPase domain-containing protein</fullName>
    </recommendedName>
</protein>
<dbReference type="PANTHER" id="PTHR45644:SF56">
    <property type="entry name" value="AAA ATPASE, PUTATIVE (AFU_ORTHOLOGUE AFUA_2G12920)-RELATED"/>
    <property type="match status" value="1"/>
</dbReference>
<dbReference type="InterPro" id="IPR041569">
    <property type="entry name" value="AAA_lid_3"/>
</dbReference>
<evidence type="ECO:0000256" key="1">
    <source>
        <dbReference type="ARBA" id="ARBA00004572"/>
    </source>
</evidence>
<evidence type="ECO:0000256" key="4">
    <source>
        <dbReference type="ARBA" id="ARBA00022840"/>
    </source>
</evidence>
<dbReference type="Pfam" id="PF17862">
    <property type="entry name" value="AAA_lid_3"/>
    <property type="match status" value="1"/>
</dbReference>
<sequence>MAEPYTYPGVKPNAGSYPNHSHEAAAASASEDNFHDSLRKGPILEKNESNKSPTTCLYMALERLIRSMAARSTQSGNILLITSSSQMPEKPDFERNALSEFEEQLFHSTIDVVPVRTRAQKELLTDVVHYQFEVSNSRALIRDLKQRSLKHFNVSVLEPYARWPSMKLFSGCKRLFEDQLSTKDLRKAGRLLTEKFDGDLDERRLSKAIHDIYHPEEMAKRRGMLLREWNKSTGYYRGSYRYRDSDDDSEPAHGKWSNFSPKIQALLQELEKNEGLYHWENSFIDCLVDPESVAEGWDDVELDKDVQDTISQITRQVTNRQHAYGVLKTSRIGGVLLYGPPGTGKTLMARVLARESGAVTICVSAAEIESKWIGESEKAIKGLFSLGQKLAPSIIFIDEVDSMFGRREGTDSYSRGRVNQFLTAMDGIVKCENPPFVLVASNLPHRLDPAILRRVPSRLYLRLPPAEARKGLFKIFLRGENLHPEVDFDKLADATKAFSGSDIQTMCVQAALVCEASTAGLDEDGVRLLTQEHFRVAAKRCAPTVSRTAMLHIKAFAKEFDPIGWQKMQADKASAEAGVAKESPATQSRTSGDALTPKTIPTVPVRRPVYISKPIGRNQIRLLSLANSAAAREPENLPQFSMETVGLDDLTPDYQAFAKDRHLEQPKEQIKAWFHQMIEGASGNPPSSESEELETLIVRIPLIKPRFTWGDYICLSYVWGDEQERECITLDGQVFSVTKNLYMALQRWIKTPEVLRHGLKLWVDAISINQADLSERAQEVLRIGEIYSSALCVRAWIGQLTPELAPHLPTVRAWLDNSSSDRGSGRTSVPNSRVQQALWTLLTSLSSEKYWKRVWIMQEISLASSLVFWFGEWSFTTWEILNLPTVLNIQNPFSFPESSSLKLVGDRMQLLRKAFPNLVRLTRLRSYNASKGFDIVDTIFLAQSAEATDHRDKVFGVLSLFPQEIAMQIQPNYDSAYTSADTYIMFSKICLQQQGGLDRLAHWANRYRPHSSLPSWTFDLNAPSTAIDTSYELMTVLGVENNSQPLRSFSTIPAFQDSDKIMVCTGKFVDTVRSITADYSCNMREDETDTDMENTIPLEMEEESGPPCLPDEYEARLYNDLVPMSSKLSLARVLSMNPDYEFDHGPSMLDVPWNLPDLIKSAATDIDAMQTDDLSELTLDDARRLFDLNDIDTQTSNAGFAPIIDRARWYHIFTSVLHANATFNCHGISLQDYFSTAQELDSKVNQAMIDGEISYGALGPCRLFTTREGRLGLGPKFMELGDRVAMLSSCDTPVVLREKGMFFEFVGGCFVDGLMKGKAVRDLEDGKLMMEIIKIC</sequence>
<proteinExistence type="predicted"/>
<keyword evidence="2" id="KW-0547">Nucleotide-binding</keyword>
<dbReference type="OrthoDB" id="5402891at2759"/>
<comment type="subcellular location">
    <subcellularLocation>
        <location evidence="1">Mitochondrion outer membrane</location>
        <topology evidence="1">Single-pass membrane protein</topology>
    </subcellularLocation>
</comment>
<feature type="compositionally biased region" description="Polar residues" evidence="5">
    <location>
        <begin position="584"/>
        <end position="593"/>
    </location>
</feature>
<evidence type="ECO:0000256" key="2">
    <source>
        <dbReference type="ARBA" id="ARBA00022741"/>
    </source>
</evidence>
<dbReference type="GO" id="GO:0005741">
    <property type="term" value="C:mitochondrial outer membrane"/>
    <property type="evidence" value="ECO:0007669"/>
    <property type="project" value="UniProtKB-SubCell"/>
</dbReference>
<evidence type="ECO:0000313" key="7">
    <source>
        <dbReference type="EMBL" id="KAF2115919.1"/>
    </source>
</evidence>
<dbReference type="SUPFAM" id="SSF52540">
    <property type="entry name" value="P-loop containing nucleoside triphosphate hydrolases"/>
    <property type="match status" value="1"/>
</dbReference>
<dbReference type="PANTHER" id="PTHR45644">
    <property type="entry name" value="AAA ATPASE, PUTATIVE (AFU_ORTHOLOGUE AFUA_2G12920)-RELATED-RELATED"/>
    <property type="match status" value="1"/>
</dbReference>
<keyword evidence="3" id="KW-1000">Mitochondrion outer membrane</keyword>
<dbReference type="GO" id="GO:0005524">
    <property type="term" value="F:ATP binding"/>
    <property type="evidence" value="ECO:0007669"/>
    <property type="project" value="UniProtKB-KW"/>
</dbReference>
<dbReference type="GO" id="GO:0016887">
    <property type="term" value="F:ATP hydrolysis activity"/>
    <property type="evidence" value="ECO:0007669"/>
    <property type="project" value="InterPro"/>
</dbReference>
<keyword evidence="3" id="KW-0472">Membrane</keyword>
<dbReference type="Gene3D" id="1.10.8.60">
    <property type="match status" value="1"/>
</dbReference>
<accession>A0A6A5Z8Q7</accession>
<dbReference type="InterPro" id="IPR051701">
    <property type="entry name" value="Mito_OM_Translocase_MSP1"/>
</dbReference>
<dbReference type="Pfam" id="PF00004">
    <property type="entry name" value="AAA"/>
    <property type="match status" value="1"/>
</dbReference>
<gene>
    <name evidence="7" type="ORF">BDV96DRAFT_574828</name>
</gene>
<evidence type="ECO:0000259" key="6">
    <source>
        <dbReference type="SMART" id="SM00382"/>
    </source>
</evidence>
<dbReference type="InterPro" id="IPR003959">
    <property type="entry name" value="ATPase_AAA_core"/>
</dbReference>
<keyword evidence="8" id="KW-1185">Reference proteome</keyword>
<name>A0A6A5Z8Q7_9PLEO</name>
<dbReference type="InterPro" id="IPR003593">
    <property type="entry name" value="AAA+_ATPase"/>
</dbReference>
<dbReference type="Gene3D" id="3.40.50.300">
    <property type="entry name" value="P-loop containing nucleotide triphosphate hydrolases"/>
    <property type="match status" value="1"/>
</dbReference>
<dbReference type="InterPro" id="IPR010730">
    <property type="entry name" value="HET"/>
</dbReference>
<dbReference type="SMART" id="SM00382">
    <property type="entry name" value="AAA"/>
    <property type="match status" value="1"/>
</dbReference>
<reference evidence="7" key="1">
    <citation type="journal article" date="2020" name="Stud. Mycol.">
        <title>101 Dothideomycetes genomes: a test case for predicting lifestyles and emergence of pathogens.</title>
        <authorList>
            <person name="Haridas S."/>
            <person name="Albert R."/>
            <person name="Binder M."/>
            <person name="Bloem J."/>
            <person name="Labutti K."/>
            <person name="Salamov A."/>
            <person name="Andreopoulos B."/>
            <person name="Baker S."/>
            <person name="Barry K."/>
            <person name="Bills G."/>
            <person name="Bluhm B."/>
            <person name="Cannon C."/>
            <person name="Castanera R."/>
            <person name="Culley D."/>
            <person name="Daum C."/>
            <person name="Ezra D."/>
            <person name="Gonzalez J."/>
            <person name="Henrissat B."/>
            <person name="Kuo A."/>
            <person name="Liang C."/>
            <person name="Lipzen A."/>
            <person name="Lutzoni F."/>
            <person name="Magnuson J."/>
            <person name="Mondo S."/>
            <person name="Nolan M."/>
            <person name="Ohm R."/>
            <person name="Pangilinan J."/>
            <person name="Park H.-J."/>
            <person name="Ramirez L."/>
            <person name="Alfaro M."/>
            <person name="Sun H."/>
            <person name="Tritt A."/>
            <person name="Yoshinaga Y."/>
            <person name="Zwiers L.-H."/>
            <person name="Turgeon B."/>
            <person name="Goodwin S."/>
            <person name="Spatafora J."/>
            <person name="Crous P."/>
            <person name="Grigoriev I."/>
        </authorList>
    </citation>
    <scope>NUCLEOTIDE SEQUENCE</scope>
    <source>
        <strain evidence="7">CBS 627.86</strain>
    </source>
</reference>
<evidence type="ECO:0000313" key="8">
    <source>
        <dbReference type="Proteomes" id="UP000799770"/>
    </source>
</evidence>
<evidence type="ECO:0000256" key="3">
    <source>
        <dbReference type="ARBA" id="ARBA00022787"/>
    </source>
</evidence>
<keyword evidence="3" id="KW-0496">Mitochondrion</keyword>
<feature type="domain" description="AAA+ ATPase" evidence="6">
    <location>
        <begin position="331"/>
        <end position="465"/>
    </location>
</feature>
<feature type="region of interest" description="Disordered" evidence="5">
    <location>
        <begin position="575"/>
        <end position="599"/>
    </location>
</feature>
<dbReference type="Pfam" id="PF26639">
    <property type="entry name" value="Het-6_barrel"/>
    <property type="match status" value="1"/>
</dbReference>
<feature type="compositionally biased region" description="Basic and acidic residues" evidence="5">
    <location>
        <begin position="32"/>
        <end position="49"/>
    </location>
</feature>
<dbReference type="Pfam" id="PF06985">
    <property type="entry name" value="HET"/>
    <property type="match status" value="1"/>
</dbReference>